<gene>
    <name evidence="1" type="ORF">ATANTOWER_010295</name>
</gene>
<proteinExistence type="predicted"/>
<evidence type="ECO:0000313" key="2">
    <source>
        <dbReference type="Proteomes" id="UP001345963"/>
    </source>
</evidence>
<evidence type="ECO:0000313" key="1">
    <source>
        <dbReference type="EMBL" id="MED6239731.1"/>
    </source>
</evidence>
<accession>A0ABU7APP5</accession>
<sequence length="92" mass="10150">MSLINQKTCPRKTKDINPCNAYELKASIEATLASLSAEPQRDYILAPLMQFFMQKEHKPSCLSAAVASSAASPHEDIQPSPVSARLCCGRWR</sequence>
<keyword evidence="2" id="KW-1185">Reference proteome</keyword>
<reference evidence="1 2" key="1">
    <citation type="submission" date="2021-07" db="EMBL/GenBank/DDBJ databases">
        <authorList>
            <person name="Palmer J.M."/>
        </authorList>
    </citation>
    <scope>NUCLEOTIDE SEQUENCE [LARGE SCALE GENOMIC DNA]</scope>
    <source>
        <strain evidence="1 2">AT_MEX2019</strain>
        <tissue evidence="1">Muscle</tissue>
    </source>
</reference>
<comment type="caution">
    <text evidence="1">The sequence shown here is derived from an EMBL/GenBank/DDBJ whole genome shotgun (WGS) entry which is preliminary data.</text>
</comment>
<dbReference type="EMBL" id="JAHUTI010021962">
    <property type="protein sequence ID" value="MED6239731.1"/>
    <property type="molecule type" value="Genomic_DNA"/>
</dbReference>
<name>A0ABU7APP5_9TELE</name>
<protein>
    <submittedName>
        <fullName evidence="1">Uncharacterized protein</fullName>
    </submittedName>
</protein>
<organism evidence="1 2">
    <name type="scientific">Ataeniobius toweri</name>
    <dbReference type="NCBI Taxonomy" id="208326"/>
    <lineage>
        <taxon>Eukaryota</taxon>
        <taxon>Metazoa</taxon>
        <taxon>Chordata</taxon>
        <taxon>Craniata</taxon>
        <taxon>Vertebrata</taxon>
        <taxon>Euteleostomi</taxon>
        <taxon>Actinopterygii</taxon>
        <taxon>Neopterygii</taxon>
        <taxon>Teleostei</taxon>
        <taxon>Neoteleostei</taxon>
        <taxon>Acanthomorphata</taxon>
        <taxon>Ovalentaria</taxon>
        <taxon>Atherinomorphae</taxon>
        <taxon>Cyprinodontiformes</taxon>
        <taxon>Goodeidae</taxon>
        <taxon>Ataeniobius</taxon>
    </lineage>
</organism>
<dbReference type="Proteomes" id="UP001345963">
    <property type="component" value="Unassembled WGS sequence"/>
</dbReference>